<dbReference type="Proteomes" id="UP001174888">
    <property type="component" value="Unassembled WGS sequence"/>
</dbReference>
<keyword evidence="2" id="KW-0813">Transport</keyword>
<feature type="transmembrane region" description="Helical" evidence="9">
    <location>
        <begin position="12"/>
        <end position="29"/>
    </location>
</feature>
<feature type="transmembrane region" description="Helical" evidence="9">
    <location>
        <begin position="36"/>
        <end position="57"/>
    </location>
</feature>
<evidence type="ECO:0000256" key="7">
    <source>
        <dbReference type="ARBA" id="ARBA00022989"/>
    </source>
</evidence>
<evidence type="ECO:0000256" key="8">
    <source>
        <dbReference type="ARBA" id="ARBA00023136"/>
    </source>
</evidence>
<evidence type="ECO:0000256" key="4">
    <source>
        <dbReference type="ARBA" id="ARBA00022597"/>
    </source>
</evidence>
<sequence length="469" mass="51386">MLDVLKNIFDTFSAAIFVPIMLFIVSKALKIKTGKAFSAALYAGVGLTGFTLILNSYTPIISKVVKKMISNTGINLPAFDVGWQATSIVAYATKIGMIYIVIALVLQTALFFLKLTDTFQPSDLWNNYSYMVWGSMTYLITHSMILGLGIMILLNLYGLLLTDVLARRWSTYYKYPRSTIIALHNIEPAIFGMIMDPIWNKLGLHKVKLNPQTLQKKLGFLGEPISLGLFLGLFLGILGNLKSLGTLSAWGEITNVGIATSAVMAIFPKIAGIFAQAFAPISQAASKQARKSNQGEREWYLAVNDATGYGEPATLISGILLIPIMVLMAMVLPGNQTLPIVDLLALPYMVQGLIALSNGNIAKTVLNGTIWFSIGLYMCTYTAQSFTTVAGQVGITLPAGALLITSFNILGKPIWGLIFLAFISQNPIFIGLTVVVYLILYIGWYRNKNKVRDYLDKQAEKNSLEVESK</sequence>
<organism evidence="10 11">
    <name type="scientific">Ligilactobacillus salivarius</name>
    <dbReference type="NCBI Taxonomy" id="1624"/>
    <lineage>
        <taxon>Bacteria</taxon>
        <taxon>Bacillati</taxon>
        <taxon>Bacillota</taxon>
        <taxon>Bacilli</taxon>
        <taxon>Lactobacillales</taxon>
        <taxon>Lactobacillaceae</taxon>
        <taxon>Ligilactobacillus</taxon>
    </lineage>
</organism>
<comment type="subcellular location">
    <subcellularLocation>
        <location evidence="1">Cell membrane</location>
        <topology evidence="1">Multi-pass membrane protein</topology>
    </subcellularLocation>
</comment>
<evidence type="ECO:0000256" key="1">
    <source>
        <dbReference type="ARBA" id="ARBA00004651"/>
    </source>
</evidence>
<name>A0AAW7N8S4_9LACO</name>
<evidence type="ECO:0000256" key="6">
    <source>
        <dbReference type="ARBA" id="ARBA00022692"/>
    </source>
</evidence>
<feature type="transmembrane region" description="Helical" evidence="9">
    <location>
        <begin position="136"/>
        <end position="160"/>
    </location>
</feature>
<accession>A0AAW7N8S4</accession>
<feature type="transmembrane region" description="Helical" evidence="9">
    <location>
        <begin position="417"/>
        <end position="444"/>
    </location>
</feature>
<keyword evidence="5" id="KW-0598">Phosphotransferase system</keyword>
<dbReference type="AlphaFoldDB" id="A0AAW7N8S4"/>
<feature type="transmembrane region" description="Helical" evidence="9">
    <location>
        <begin position="389"/>
        <end position="410"/>
    </location>
</feature>
<keyword evidence="6 9" id="KW-0812">Transmembrane</keyword>
<evidence type="ECO:0000256" key="5">
    <source>
        <dbReference type="ARBA" id="ARBA00022683"/>
    </source>
</evidence>
<dbReference type="PANTHER" id="PTHR37324:SF2">
    <property type="entry name" value="PTS SYSTEM GALACTITOL-SPECIFIC EIIC COMPONENT"/>
    <property type="match status" value="1"/>
</dbReference>
<reference evidence="10" key="1">
    <citation type="submission" date="2023-07" db="EMBL/GenBank/DDBJ databases">
        <title>Complete genome sequence of Ligilactobacillus salivarius SRCM217594 isolated from Gallus gallus domesticus feces.</title>
        <authorList>
            <person name="Yang H.-G."/>
            <person name="Ryu M.-S."/>
            <person name="Ha G.-S."/>
            <person name="Yang H.-J."/>
            <person name="Jeong D.-Y."/>
        </authorList>
    </citation>
    <scope>NUCLEOTIDE SEQUENCE</scope>
    <source>
        <strain evidence="10">SRCM217594</strain>
    </source>
</reference>
<feature type="transmembrane region" description="Helical" evidence="9">
    <location>
        <begin position="220"/>
        <end position="238"/>
    </location>
</feature>
<dbReference type="InterPro" id="IPR013853">
    <property type="entry name" value="EIIC-GAT"/>
</dbReference>
<feature type="transmembrane region" description="Helical" evidence="9">
    <location>
        <begin position="258"/>
        <end position="281"/>
    </location>
</feature>
<dbReference type="InterPro" id="IPR004703">
    <property type="entry name" value="PTS_sugar-sp_permease"/>
</dbReference>
<feature type="transmembrane region" description="Helical" evidence="9">
    <location>
        <begin position="364"/>
        <end position="383"/>
    </location>
</feature>
<evidence type="ECO:0000256" key="2">
    <source>
        <dbReference type="ARBA" id="ARBA00022448"/>
    </source>
</evidence>
<keyword evidence="8 9" id="KW-0472">Membrane</keyword>
<evidence type="ECO:0000256" key="3">
    <source>
        <dbReference type="ARBA" id="ARBA00022475"/>
    </source>
</evidence>
<evidence type="ECO:0000256" key="9">
    <source>
        <dbReference type="SAM" id="Phobius"/>
    </source>
</evidence>
<gene>
    <name evidence="10" type="ORF">QYC35_09060</name>
</gene>
<protein>
    <submittedName>
        <fullName evidence="10">PTS transporter subunit IIC</fullName>
    </submittedName>
</protein>
<dbReference type="PANTHER" id="PTHR37324">
    <property type="entry name" value="PTS SYSTEM GALACTITOL-SPECIFIC EIIC COMPONENT"/>
    <property type="match status" value="1"/>
</dbReference>
<keyword evidence="7 9" id="KW-1133">Transmembrane helix</keyword>
<dbReference type="RefSeq" id="WP_081537499.1">
    <property type="nucleotide sequence ID" value="NZ_CP024065.1"/>
</dbReference>
<evidence type="ECO:0000313" key="11">
    <source>
        <dbReference type="Proteomes" id="UP001174888"/>
    </source>
</evidence>
<dbReference type="Pfam" id="PF03611">
    <property type="entry name" value="EIIC-GAT"/>
    <property type="match status" value="1"/>
</dbReference>
<dbReference type="GO" id="GO:0005886">
    <property type="term" value="C:plasma membrane"/>
    <property type="evidence" value="ECO:0007669"/>
    <property type="project" value="UniProtKB-SubCell"/>
</dbReference>
<keyword evidence="4" id="KW-0762">Sugar transport</keyword>
<dbReference type="EMBL" id="JAUIQT010000002">
    <property type="protein sequence ID" value="MDN4834330.1"/>
    <property type="molecule type" value="Genomic_DNA"/>
</dbReference>
<comment type="caution">
    <text evidence="10">The sequence shown here is derived from an EMBL/GenBank/DDBJ whole genome shotgun (WGS) entry which is preliminary data.</text>
</comment>
<proteinExistence type="predicted"/>
<dbReference type="GO" id="GO:0009401">
    <property type="term" value="P:phosphoenolpyruvate-dependent sugar phosphotransferase system"/>
    <property type="evidence" value="ECO:0007669"/>
    <property type="project" value="UniProtKB-KW"/>
</dbReference>
<dbReference type="GO" id="GO:0015577">
    <property type="term" value="F:galactitol transmembrane transporter activity"/>
    <property type="evidence" value="ECO:0007669"/>
    <property type="project" value="InterPro"/>
</dbReference>
<feature type="transmembrane region" description="Helical" evidence="9">
    <location>
        <begin position="96"/>
        <end position="115"/>
    </location>
</feature>
<feature type="transmembrane region" description="Helical" evidence="9">
    <location>
        <begin position="313"/>
        <end position="332"/>
    </location>
</feature>
<dbReference type="PIRSF" id="PIRSF006304">
    <property type="entry name" value="GatC"/>
    <property type="match status" value="1"/>
</dbReference>
<keyword evidence="3" id="KW-1003">Cell membrane</keyword>
<evidence type="ECO:0000313" key="10">
    <source>
        <dbReference type="EMBL" id="MDN4834330.1"/>
    </source>
</evidence>